<dbReference type="InterPro" id="IPR010664">
    <property type="entry name" value="LipoPS_assembly_LptC-rel"/>
</dbReference>
<evidence type="ECO:0000256" key="2">
    <source>
        <dbReference type="ARBA" id="ARBA00022519"/>
    </source>
</evidence>
<dbReference type="InterPro" id="IPR005653">
    <property type="entry name" value="OstA-like_N"/>
</dbReference>
<evidence type="ECO:0000256" key="4">
    <source>
        <dbReference type="ARBA" id="ARBA00022989"/>
    </source>
</evidence>
<keyword evidence="4" id="KW-1133">Transmembrane helix</keyword>
<feature type="signal peptide" evidence="6">
    <location>
        <begin position="1"/>
        <end position="19"/>
    </location>
</feature>
<dbReference type="EMBL" id="PFGP01000093">
    <property type="protein sequence ID" value="PIW66319.1"/>
    <property type="molecule type" value="Genomic_DNA"/>
</dbReference>
<comment type="caution">
    <text evidence="8">The sequence shown here is derived from an EMBL/GenBank/DDBJ whole genome shotgun (WGS) entry which is preliminary data.</text>
</comment>
<evidence type="ECO:0000256" key="6">
    <source>
        <dbReference type="SAM" id="SignalP"/>
    </source>
</evidence>
<dbReference type="Pfam" id="PF06835">
    <property type="entry name" value="LptC"/>
    <property type="match status" value="1"/>
</dbReference>
<keyword evidence="2" id="KW-0997">Cell inner membrane</keyword>
<dbReference type="InterPro" id="IPR052363">
    <property type="entry name" value="LPS_export_LptC"/>
</dbReference>
<gene>
    <name evidence="8" type="primary">lptC</name>
    <name evidence="8" type="ORF">COW11_03860</name>
</gene>
<evidence type="ECO:0000313" key="9">
    <source>
        <dbReference type="Proteomes" id="UP000231267"/>
    </source>
</evidence>
<protein>
    <submittedName>
        <fullName evidence="8">LPS export ABC transporter periplasmic protein LptC</fullName>
    </submittedName>
</protein>
<dbReference type="AlphaFoldDB" id="A0A2J0LGI3"/>
<name>A0A2J0LGI3_9BACT</name>
<keyword evidence="6" id="KW-0732">Signal</keyword>
<keyword evidence="5" id="KW-0472">Membrane</keyword>
<dbReference type="PROSITE" id="PS51257">
    <property type="entry name" value="PROKAR_LIPOPROTEIN"/>
    <property type="match status" value="1"/>
</dbReference>
<dbReference type="PANTHER" id="PTHR37481">
    <property type="entry name" value="LIPOPOLYSACCHARIDE EXPORT SYSTEM PROTEIN LPTC"/>
    <property type="match status" value="1"/>
</dbReference>
<accession>A0A2J0LGI3</accession>
<dbReference type="GO" id="GO:0015221">
    <property type="term" value="F:lipopolysaccharide transmembrane transporter activity"/>
    <property type="evidence" value="ECO:0007669"/>
    <property type="project" value="InterPro"/>
</dbReference>
<organism evidence="8 9">
    <name type="scientific">Candidatus Taenaricola geysiri</name>
    <dbReference type="NCBI Taxonomy" id="1974752"/>
    <lineage>
        <taxon>Bacteria</taxon>
        <taxon>Pseudomonadati</taxon>
        <taxon>Candidatus Omnitrophota</taxon>
        <taxon>Candidatus Taenaricola</taxon>
    </lineage>
</organism>
<reference evidence="8 9" key="1">
    <citation type="submission" date="2017-09" db="EMBL/GenBank/DDBJ databases">
        <title>Depth-based differentiation of microbial function through sediment-hosted aquifers and enrichment of novel symbionts in the deep terrestrial subsurface.</title>
        <authorList>
            <person name="Probst A.J."/>
            <person name="Ladd B."/>
            <person name="Jarett J.K."/>
            <person name="Geller-Mcgrath D.E."/>
            <person name="Sieber C.M."/>
            <person name="Emerson J.B."/>
            <person name="Anantharaman K."/>
            <person name="Thomas B.C."/>
            <person name="Malmstrom R."/>
            <person name="Stieglmeier M."/>
            <person name="Klingl A."/>
            <person name="Woyke T."/>
            <person name="Ryan C.M."/>
            <person name="Banfield J.F."/>
        </authorList>
    </citation>
    <scope>NUCLEOTIDE SEQUENCE [LARGE SCALE GENOMIC DNA]</scope>
    <source>
        <strain evidence="8">CG12_big_fil_rev_8_21_14_0_65_43_15</strain>
    </source>
</reference>
<dbReference type="Proteomes" id="UP000231267">
    <property type="component" value="Unassembled WGS sequence"/>
</dbReference>
<evidence type="ECO:0000256" key="5">
    <source>
        <dbReference type="ARBA" id="ARBA00023136"/>
    </source>
</evidence>
<dbReference type="PANTHER" id="PTHR37481:SF1">
    <property type="entry name" value="LIPOPOLYSACCHARIDE EXPORT SYSTEM PROTEIN LPTC"/>
    <property type="match status" value="1"/>
</dbReference>
<sequence length="283" mass="30546">MIKSVVIIFLVLFMASGCAKEPQVADETASQAKNLEDGVTQEVSTFTLSSVGDDGQSNWELEGETADIMEDKVNLSNVKIKSESMGSSVTMEAKKGVIKKSENKGTFKDDVVLAYDDGTTLATDTIDWSFKNEIATAPGAVFVKSAGLETKAMGARLDKSINKIQLNKDVFMNTPSGTTIKCSGPLVLDYKENTAVFKDNVVIENPKGTMASSEMVVFFDPDKKKILKVNANGGVRLIRGNSISVSEEAVYFAEEGKAILTGNPVIFIDSKEADNAFAQDRRP</sequence>
<evidence type="ECO:0000256" key="3">
    <source>
        <dbReference type="ARBA" id="ARBA00022692"/>
    </source>
</evidence>
<feature type="chain" id="PRO_5014354481" evidence="6">
    <location>
        <begin position="20"/>
        <end position="283"/>
    </location>
</feature>
<dbReference type="Pfam" id="PF03968">
    <property type="entry name" value="LptD_N"/>
    <property type="match status" value="1"/>
</dbReference>
<feature type="domain" description="Organic solvent tolerance-like N-terminal" evidence="7">
    <location>
        <begin position="187"/>
        <end position="266"/>
    </location>
</feature>
<keyword evidence="1" id="KW-1003">Cell membrane</keyword>
<evidence type="ECO:0000259" key="7">
    <source>
        <dbReference type="Pfam" id="PF03968"/>
    </source>
</evidence>
<evidence type="ECO:0000313" key="8">
    <source>
        <dbReference type="EMBL" id="PIW66319.1"/>
    </source>
</evidence>
<evidence type="ECO:0000256" key="1">
    <source>
        <dbReference type="ARBA" id="ARBA00022475"/>
    </source>
</evidence>
<dbReference type="GO" id="GO:0030288">
    <property type="term" value="C:outer membrane-bounded periplasmic space"/>
    <property type="evidence" value="ECO:0007669"/>
    <property type="project" value="TreeGrafter"/>
</dbReference>
<dbReference type="NCBIfam" id="TIGR04409">
    <property type="entry name" value="LptC_YrbK"/>
    <property type="match status" value="1"/>
</dbReference>
<dbReference type="InterPro" id="IPR026265">
    <property type="entry name" value="LptC"/>
</dbReference>
<dbReference type="GO" id="GO:0005886">
    <property type="term" value="C:plasma membrane"/>
    <property type="evidence" value="ECO:0007669"/>
    <property type="project" value="InterPro"/>
</dbReference>
<proteinExistence type="predicted"/>
<dbReference type="Gene3D" id="2.60.450.10">
    <property type="entry name" value="Lipopolysaccharide (LPS) transport protein A like domain"/>
    <property type="match status" value="2"/>
</dbReference>
<keyword evidence="3" id="KW-0812">Transmembrane</keyword>
<dbReference type="GO" id="GO:0017089">
    <property type="term" value="F:glycolipid transfer activity"/>
    <property type="evidence" value="ECO:0007669"/>
    <property type="project" value="TreeGrafter"/>
</dbReference>